<dbReference type="InterPro" id="IPR008271">
    <property type="entry name" value="Ser/Thr_kinase_AS"/>
</dbReference>
<organism evidence="9 10">
    <name type="scientific">Apiotrichum porosum</name>
    <dbReference type="NCBI Taxonomy" id="105984"/>
    <lineage>
        <taxon>Eukaryota</taxon>
        <taxon>Fungi</taxon>
        <taxon>Dikarya</taxon>
        <taxon>Basidiomycota</taxon>
        <taxon>Agaricomycotina</taxon>
        <taxon>Tremellomycetes</taxon>
        <taxon>Trichosporonales</taxon>
        <taxon>Trichosporonaceae</taxon>
        <taxon>Apiotrichum</taxon>
    </lineage>
</organism>
<evidence type="ECO:0000256" key="2">
    <source>
        <dbReference type="ARBA" id="ARBA00022679"/>
    </source>
</evidence>
<dbReference type="InterPro" id="IPR050205">
    <property type="entry name" value="CDPK_Ser/Thr_kinases"/>
</dbReference>
<feature type="compositionally biased region" description="Low complexity" evidence="7">
    <location>
        <begin position="691"/>
        <end position="704"/>
    </location>
</feature>
<dbReference type="OrthoDB" id="5396786at2759"/>
<keyword evidence="3 6" id="KW-0547">Nucleotide-binding</keyword>
<dbReference type="SMART" id="SM00220">
    <property type="entry name" value="S_TKc"/>
    <property type="match status" value="1"/>
</dbReference>
<dbReference type="InterPro" id="IPR017441">
    <property type="entry name" value="Protein_kinase_ATP_BS"/>
</dbReference>
<name>A0A427XJS1_9TREE</name>
<dbReference type="AlphaFoldDB" id="A0A427XJS1"/>
<feature type="region of interest" description="Disordered" evidence="7">
    <location>
        <begin position="679"/>
        <end position="747"/>
    </location>
</feature>
<keyword evidence="5 6" id="KW-0067">ATP-binding</keyword>
<evidence type="ECO:0000259" key="8">
    <source>
        <dbReference type="PROSITE" id="PS50011"/>
    </source>
</evidence>
<keyword evidence="1" id="KW-0723">Serine/threonine-protein kinase</keyword>
<dbReference type="InterPro" id="IPR011009">
    <property type="entry name" value="Kinase-like_dom_sf"/>
</dbReference>
<evidence type="ECO:0000256" key="4">
    <source>
        <dbReference type="ARBA" id="ARBA00022777"/>
    </source>
</evidence>
<evidence type="ECO:0000313" key="10">
    <source>
        <dbReference type="Proteomes" id="UP000279236"/>
    </source>
</evidence>
<gene>
    <name evidence="9" type="ORF">EHS24_001179</name>
</gene>
<dbReference type="GeneID" id="39585722"/>
<dbReference type="STRING" id="105984.A0A427XJS1"/>
<accession>A0A427XJS1</accession>
<keyword evidence="2" id="KW-0808">Transferase</keyword>
<evidence type="ECO:0000256" key="6">
    <source>
        <dbReference type="PROSITE-ProRule" id="PRU10141"/>
    </source>
</evidence>
<proteinExistence type="predicted"/>
<evidence type="ECO:0000256" key="3">
    <source>
        <dbReference type="ARBA" id="ARBA00022741"/>
    </source>
</evidence>
<feature type="compositionally biased region" description="Pro residues" evidence="7">
    <location>
        <begin position="530"/>
        <end position="544"/>
    </location>
</feature>
<dbReference type="GO" id="GO:0005524">
    <property type="term" value="F:ATP binding"/>
    <property type="evidence" value="ECO:0007669"/>
    <property type="project" value="UniProtKB-UniRule"/>
</dbReference>
<dbReference type="RefSeq" id="XP_028474288.1">
    <property type="nucleotide sequence ID" value="XM_028616981.1"/>
</dbReference>
<evidence type="ECO:0000313" key="9">
    <source>
        <dbReference type="EMBL" id="RSH79141.1"/>
    </source>
</evidence>
<reference evidence="9 10" key="1">
    <citation type="submission" date="2018-11" db="EMBL/GenBank/DDBJ databases">
        <title>Genome sequence of Apiotrichum porosum DSM 27194.</title>
        <authorList>
            <person name="Aliyu H."/>
            <person name="Gorte O."/>
            <person name="Ochsenreither K."/>
        </authorList>
    </citation>
    <scope>NUCLEOTIDE SEQUENCE [LARGE SCALE GENOMIC DNA]</scope>
    <source>
        <strain evidence="9 10">DSM 27194</strain>
    </source>
</reference>
<dbReference type="PROSITE" id="PS50011">
    <property type="entry name" value="PROTEIN_KINASE_DOM"/>
    <property type="match status" value="1"/>
</dbReference>
<dbReference type="EMBL" id="RSCE01000010">
    <property type="protein sequence ID" value="RSH79141.1"/>
    <property type="molecule type" value="Genomic_DNA"/>
</dbReference>
<feature type="compositionally biased region" description="Basic and acidic residues" evidence="7">
    <location>
        <begin position="1"/>
        <end position="12"/>
    </location>
</feature>
<comment type="caution">
    <text evidence="9">The sequence shown here is derived from an EMBL/GenBank/DDBJ whole genome shotgun (WGS) entry which is preliminary data.</text>
</comment>
<dbReference type="Pfam" id="PF00069">
    <property type="entry name" value="Pkinase"/>
    <property type="match status" value="1"/>
</dbReference>
<feature type="compositionally biased region" description="Low complexity" evidence="7">
    <location>
        <begin position="593"/>
        <end position="613"/>
    </location>
</feature>
<feature type="region of interest" description="Disordered" evidence="7">
    <location>
        <begin position="1"/>
        <end position="20"/>
    </location>
</feature>
<sequence length="990" mass="105948">MAPTRERDRDETGPPGAGTLFVYGTAPVVDDTRWDALVSDIAISVASAAGASDASSSRRSLTHGGLPMLPLHQGAPDHSSVCPQANRLTPQQTACTTQPTNAPSPDSLLARGIADYTYTRKADGGILGRGKFSTVYRVTSGQREFALKHTPLYPHHPLIAARLLREPTLLAHLAPHPCLIGVDGFVRTEGHFYLVEECAATSVPLPKHPGPVVPSRAAAILDQLVSVVRDGLHAGRVCHRDLKGDNVLVDVATGDVLLLDLGLATHFSASEPKLTTCCGSPAFHSPEIVNALNHRPGEVTYYGPEVDIWCIALTMLALLLQVRFPLGPTHTSRHIMADRAADRLQELDELYPPDAPWRALGPHAGRALSADEQTAERHAWARVRRALKMFVDIDAKRRIAAFKAYDVGDVMRARVESHAAATASRSFKTTTFLPSEVKYTLRLYLEPHNSSGPLVMRNPSGEPERRIISYIKYLLRCAGILYHHVPDSQPVVLQLVLPLGMPPAPDANPPRAEPARDWVASLFGLGKKTPTPPPSRSFSVPPPASARGSTPAPTPGPATRGKKGWGQQVWLRIDVERPPSSTSRPPSRPPSRAPSRPGSRASSASRTHASRASSRSRKASDGELVPLPEGEVPAELDPNGSATPVPPPVHAAEAVQPVGLGMAADELLPQHLNHKLHLRISTPAPSPLSRTVTPTTTDEAPTSPRWSGNGGLASPRLLPLPNEISPPTSPRPGFKRSQSSHRVTHTPRVLLTLTEPRGYELLFAALAAAVPPPATRTGSMDEKMMPMSPVTRALAIPSSGSSGNGSASASDNELDLHDEEEERGRPRSKEAYTPERDGRSATVRPGTTATAADTTPQASRSRRPAKDSKTATRGFPTTPGTARPGSVERRDNSAAPPKDMDTDTEADRDGDALRSRKVSMPPPVRRPSGLLESLFGKQGSGKPANAVAAALAAEPLPMHRRSSSVPPLPPQHLAMSETHVEIHPHHLPPA</sequence>
<feature type="compositionally biased region" description="Basic and acidic residues" evidence="7">
    <location>
        <begin position="822"/>
        <end position="839"/>
    </location>
</feature>
<dbReference type="GO" id="GO:0004674">
    <property type="term" value="F:protein serine/threonine kinase activity"/>
    <property type="evidence" value="ECO:0007669"/>
    <property type="project" value="UniProtKB-KW"/>
</dbReference>
<feature type="binding site" evidence="6">
    <location>
        <position position="148"/>
    </location>
    <ligand>
        <name>ATP</name>
        <dbReference type="ChEBI" id="CHEBI:30616"/>
    </ligand>
</feature>
<feature type="compositionally biased region" description="Acidic residues" evidence="7">
    <location>
        <begin position="812"/>
        <end position="821"/>
    </location>
</feature>
<dbReference type="InterPro" id="IPR000719">
    <property type="entry name" value="Prot_kinase_dom"/>
</dbReference>
<dbReference type="SUPFAM" id="SSF56112">
    <property type="entry name" value="Protein kinase-like (PK-like)"/>
    <property type="match status" value="1"/>
</dbReference>
<feature type="domain" description="Protein kinase" evidence="8">
    <location>
        <begin position="121"/>
        <end position="421"/>
    </location>
</feature>
<evidence type="ECO:0000256" key="7">
    <source>
        <dbReference type="SAM" id="MobiDB-lite"/>
    </source>
</evidence>
<evidence type="ECO:0000256" key="1">
    <source>
        <dbReference type="ARBA" id="ARBA00022527"/>
    </source>
</evidence>
<protein>
    <recommendedName>
        <fullName evidence="8">Protein kinase domain-containing protein</fullName>
    </recommendedName>
</protein>
<feature type="region of interest" description="Disordered" evidence="7">
    <location>
        <begin position="52"/>
        <end position="84"/>
    </location>
</feature>
<feature type="compositionally biased region" description="Low complexity" evidence="7">
    <location>
        <begin position="798"/>
        <end position="810"/>
    </location>
</feature>
<evidence type="ECO:0000256" key="5">
    <source>
        <dbReference type="ARBA" id="ARBA00022840"/>
    </source>
</evidence>
<feature type="region of interest" description="Disordered" evidence="7">
    <location>
        <begin position="524"/>
        <end position="649"/>
    </location>
</feature>
<dbReference type="PANTHER" id="PTHR24349">
    <property type="entry name" value="SERINE/THREONINE-PROTEIN KINASE"/>
    <property type="match status" value="1"/>
</dbReference>
<dbReference type="Gene3D" id="1.10.510.10">
    <property type="entry name" value="Transferase(Phosphotransferase) domain 1"/>
    <property type="match status" value="1"/>
</dbReference>
<keyword evidence="10" id="KW-1185">Reference proteome</keyword>
<feature type="region of interest" description="Disordered" evidence="7">
    <location>
        <begin position="794"/>
        <end position="931"/>
    </location>
</feature>
<feature type="compositionally biased region" description="Basic and acidic residues" evidence="7">
    <location>
        <begin position="886"/>
        <end position="914"/>
    </location>
</feature>
<keyword evidence="4" id="KW-0418">Kinase</keyword>
<dbReference type="PROSITE" id="PS00107">
    <property type="entry name" value="PROTEIN_KINASE_ATP"/>
    <property type="match status" value="1"/>
</dbReference>
<dbReference type="Proteomes" id="UP000279236">
    <property type="component" value="Unassembled WGS sequence"/>
</dbReference>
<dbReference type="PROSITE" id="PS00108">
    <property type="entry name" value="PROTEIN_KINASE_ST"/>
    <property type="match status" value="1"/>
</dbReference>